<reference evidence="2 3" key="1">
    <citation type="journal article" date="2019" name="Mol. Biol. Evol.">
        <title>Blast fungal genomes show frequent chromosomal changes, gene gains and losses, and effector gene turnover.</title>
        <authorList>
            <person name="Gomez Luciano L.B."/>
            <person name="Jason Tsai I."/>
            <person name="Chuma I."/>
            <person name="Tosa Y."/>
            <person name="Chen Y.H."/>
            <person name="Li J.Y."/>
            <person name="Li M.Y."/>
            <person name="Jade Lu M.Y."/>
            <person name="Nakayashiki H."/>
            <person name="Li W.H."/>
        </authorList>
    </citation>
    <scope>NUCLEOTIDE SEQUENCE [LARGE SCALE GENOMIC DNA]</scope>
    <source>
        <strain evidence="2">MZ5-1-6</strain>
    </source>
</reference>
<keyword evidence="1" id="KW-1133">Transmembrane helix</keyword>
<feature type="transmembrane region" description="Helical" evidence="1">
    <location>
        <begin position="35"/>
        <end position="52"/>
    </location>
</feature>
<proteinExistence type="predicted"/>
<dbReference type="Proteomes" id="UP000294847">
    <property type="component" value="Chromosome 2"/>
</dbReference>
<gene>
    <name evidence="2" type="ORF">PoMZ_01385</name>
</gene>
<protein>
    <submittedName>
        <fullName evidence="2">Uncharacterized protein</fullName>
    </submittedName>
</protein>
<dbReference type="AlphaFoldDB" id="A0A4P7N226"/>
<keyword evidence="1" id="KW-0472">Membrane</keyword>
<evidence type="ECO:0000313" key="3">
    <source>
        <dbReference type="Proteomes" id="UP000294847"/>
    </source>
</evidence>
<dbReference type="EMBL" id="CP034205">
    <property type="protein sequence ID" value="QBZ56477.1"/>
    <property type="molecule type" value="Genomic_DNA"/>
</dbReference>
<sequence>MTREQIRSCPAQKVVHHRQAKCLTRQLMRQRQRPLTFYSYLLFVYGFADTLQKPNDKSPIPKQKQIKKPICSGSRSIASIQNK</sequence>
<organism evidence="2 3">
    <name type="scientific">Pyricularia oryzae</name>
    <name type="common">Rice blast fungus</name>
    <name type="synonym">Magnaporthe oryzae</name>
    <dbReference type="NCBI Taxonomy" id="318829"/>
    <lineage>
        <taxon>Eukaryota</taxon>
        <taxon>Fungi</taxon>
        <taxon>Dikarya</taxon>
        <taxon>Ascomycota</taxon>
        <taxon>Pezizomycotina</taxon>
        <taxon>Sordariomycetes</taxon>
        <taxon>Sordariomycetidae</taxon>
        <taxon>Magnaporthales</taxon>
        <taxon>Pyriculariaceae</taxon>
        <taxon>Pyricularia</taxon>
    </lineage>
</organism>
<keyword evidence="1" id="KW-0812">Transmembrane</keyword>
<name>A0A4P7N226_PYROR</name>
<evidence type="ECO:0000313" key="2">
    <source>
        <dbReference type="EMBL" id="QBZ56477.1"/>
    </source>
</evidence>
<accession>A0A4P7N226</accession>
<evidence type="ECO:0000256" key="1">
    <source>
        <dbReference type="SAM" id="Phobius"/>
    </source>
</evidence>